<dbReference type="InterPro" id="IPR010987">
    <property type="entry name" value="Glutathione-S-Trfase_C-like"/>
</dbReference>
<dbReference type="RefSeq" id="WP_248938226.1">
    <property type="nucleotide sequence ID" value="NZ_JAKIKS010000001.1"/>
</dbReference>
<accession>A0ABT0L5I2</accession>
<dbReference type="InterPro" id="IPR036249">
    <property type="entry name" value="Thioredoxin-like_sf"/>
</dbReference>
<evidence type="ECO:0000259" key="3">
    <source>
        <dbReference type="PROSITE" id="PS50405"/>
    </source>
</evidence>
<dbReference type="InterPro" id="IPR036282">
    <property type="entry name" value="Glutathione-S-Trfase_C_sf"/>
</dbReference>
<evidence type="ECO:0000259" key="2">
    <source>
        <dbReference type="PROSITE" id="PS50404"/>
    </source>
</evidence>
<protein>
    <submittedName>
        <fullName evidence="4">Glutathione S-transferase family protein</fullName>
    </submittedName>
</protein>
<dbReference type="InterPro" id="IPR040079">
    <property type="entry name" value="Glutathione_S-Trfase"/>
</dbReference>
<dbReference type="Pfam" id="PF00043">
    <property type="entry name" value="GST_C"/>
    <property type="match status" value="1"/>
</dbReference>
<comment type="caution">
    <text evidence="4">The sequence shown here is derived from an EMBL/GenBank/DDBJ whole genome shotgun (WGS) entry which is preliminary data.</text>
</comment>
<dbReference type="SFLD" id="SFLDG00358">
    <property type="entry name" value="Main_(cytGST)"/>
    <property type="match status" value="1"/>
</dbReference>
<dbReference type="InterPro" id="IPR004045">
    <property type="entry name" value="Glutathione_S-Trfase_N"/>
</dbReference>
<dbReference type="Gene3D" id="1.20.1050.10">
    <property type="match status" value="1"/>
</dbReference>
<evidence type="ECO:0000256" key="1">
    <source>
        <dbReference type="RuleBase" id="RU003494"/>
    </source>
</evidence>
<reference evidence="4 5" key="1">
    <citation type="submission" date="2022-01" db="EMBL/GenBank/DDBJ databases">
        <title>Whole genome-based taxonomy of the Shewanellaceae.</title>
        <authorList>
            <person name="Martin-Rodriguez A.J."/>
        </authorList>
    </citation>
    <scope>NUCLEOTIDE SEQUENCE [LARGE SCALE GENOMIC DNA]</scope>
    <source>
        <strain evidence="4 5">DSM 17177</strain>
    </source>
</reference>
<sequence>MITLYGAPQTRTSRISWLLEELALPWQYHYINFAKGDSQHPDFLSLNPCGKIPVIIDDNQNSNATKSAQLVLSESMAICLYLAEKYNKDCGYPIHIAESGTPESALHHQWLSFITCELEQPLWTLAKHKFALPKSLRQESMPVVATWEFDKVAAVADSWLPDSDYLLGDTLSIADILLTHTLMWATKSGLNIPPKLARYRDQVASRPALVRALEKEQTAAAQAA</sequence>
<organism evidence="4 5">
    <name type="scientific">Shewanella surugensis</name>
    <dbReference type="NCBI Taxonomy" id="212020"/>
    <lineage>
        <taxon>Bacteria</taxon>
        <taxon>Pseudomonadati</taxon>
        <taxon>Pseudomonadota</taxon>
        <taxon>Gammaproteobacteria</taxon>
        <taxon>Alteromonadales</taxon>
        <taxon>Shewanellaceae</taxon>
        <taxon>Shewanella</taxon>
    </lineage>
</organism>
<dbReference type="SFLD" id="SFLDS00019">
    <property type="entry name" value="Glutathione_Transferase_(cytos"/>
    <property type="match status" value="1"/>
</dbReference>
<dbReference type="SUPFAM" id="SSF47616">
    <property type="entry name" value="GST C-terminal domain-like"/>
    <property type="match status" value="1"/>
</dbReference>
<dbReference type="Proteomes" id="UP001203423">
    <property type="component" value="Unassembled WGS sequence"/>
</dbReference>
<dbReference type="CDD" id="cd03207">
    <property type="entry name" value="GST_C_8"/>
    <property type="match status" value="1"/>
</dbReference>
<dbReference type="PANTHER" id="PTHR44051">
    <property type="entry name" value="GLUTATHIONE S-TRANSFERASE-RELATED"/>
    <property type="match status" value="1"/>
</dbReference>
<evidence type="ECO:0000313" key="5">
    <source>
        <dbReference type="Proteomes" id="UP001203423"/>
    </source>
</evidence>
<dbReference type="EMBL" id="JAKIKS010000001">
    <property type="protein sequence ID" value="MCL1122947.1"/>
    <property type="molecule type" value="Genomic_DNA"/>
</dbReference>
<dbReference type="SFLD" id="SFLDG01150">
    <property type="entry name" value="Main.1:_Beta-like"/>
    <property type="match status" value="1"/>
</dbReference>
<dbReference type="Pfam" id="PF02798">
    <property type="entry name" value="GST_N"/>
    <property type="match status" value="1"/>
</dbReference>
<evidence type="ECO:0000313" key="4">
    <source>
        <dbReference type="EMBL" id="MCL1122947.1"/>
    </source>
</evidence>
<dbReference type="PANTHER" id="PTHR44051:SF8">
    <property type="entry name" value="GLUTATHIONE S-TRANSFERASE GSTA"/>
    <property type="match status" value="1"/>
</dbReference>
<dbReference type="PROSITE" id="PS50404">
    <property type="entry name" value="GST_NTER"/>
    <property type="match status" value="1"/>
</dbReference>
<dbReference type="PROSITE" id="PS50405">
    <property type="entry name" value="GST_CTER"/>
    <property type="match status" value="1"/>
</dbReference>
<keyword evidence="5" id="KW-1185">Reference proteome</keyword>
<feature type="domain" description="GST C-terminal" evidence="3">
    <location>
        <begin position="100"/>
        <end position="222"/>
    </location>
</feature>
<dbReference type="Gene3D" id="3.40.30.10">
    <property type="entry name" value="Glutaredoxin"/>
    <property type="match status" value="1"/>
</dbReference>
<feature type="domain" description="GST N-terminal" evidence="2">
    <location>
        <begin position="1"/>
        <end position="90"/>
    </location>
</feature>
<dbReference type="CDD" id="cd03046">
    <property type="entry name" value="GST_N_GTT1_like"/>
    <property type="match status" value="1"/>
</dbReference>
<dbReference type="SUPFAM" id="SSF52833">
    <property type="entry name" value="Thioredoxin-like"/>
    <property type="match status" value="1"/>
</dbReference>
<dbReference type="InterPro" id="IPR004046">
    <property type="entry name" value="GST_C"/>
</dbReference>
<proteinExistence type="inferred from homology"/>
<name>A0ABT0L5I2_9GAMM</name>
<comment type="similarity">
    <text evidence="1">Belongs to the GST superfamily.</text>
</comment>
<gene>
    <name evidence="4" type="ORF">L2764_00235</name>
</gene>